<dbReference type="PANTHER" id="PTHR13437">
    <property type="entry name" value="NUCLEOPORIN P58/P45 NUCLEOPORIN-LIKE PROTEIN 1"/>
    <property type="match status" value="1"/>
</dbReference>
<dbReference type="KEGG" id="ure:UREG_04608"/>
<dbReference type="GeneID" id="8440806"/>
<protein>
    <recommendedName>
        <fullName evidence="11">Nucleoporin NUP49/NSP49</fullName>
    </recommendedName>
</protein>
<keyword evidence="6" id="KW-0906">Nuclear pore complex</keyword>
<keyword evidence="4" id="KW-0653">Protein transport</keyword>
<keyword evidence="3" id="KW-0509">mRNA transport</keyword>
<feature type="compositionally biased region" description="Low complexity" evidence="8">
    <location>
        <begin position="188"/>
        <end position="203"/>
    </location>
</feature>
<proteinExistence type="predicted"/>
<evidence type="ECO:0000313" key="10">
    <source>
        <dbReference type="Proteomes" id="UP000002058"/>
    </source>
</evidence>
<dbReference type="InterPro" id="IPR024882">
    <property type="entry name" value="NUP58/p45/49"/>
</dbReference>
<dbReference type="Gene3D" id="6.10.140.1350">
    <property type="match status" value="1"/>
</dbReference>
<feature type="region of interest" description="Disordered" evidence="8">
    <location>
        <begin position="1"/>
        <end position="53"/>
    </location>
</feature>
<feature type="compositionally biased region" description="Low complexity" evidence="8">
    <location>
        <begin position="26"/>
        <end position="45"/>
    </location>
</feature>
<dbReference type="GO" id="GO:0015031">
    <property type="term" value="P:protein transport"/>
    <property type="evidence" value="ECO:0007669"/>
    <property type="project" value="UniProtKB-KW"/>
</dbReference>
<dbReference type="AlphaFoldDB" id="C4JPW5"/>
<evidence type="ECO:0000256" key="4">
    <source>
        <dbReference type="ARBA" id="ARBA00022927"/>
    </source>
</evidence>
<dbReference type="GO" id="GO:0005643">
    <property type="term" value="C:nuclear pore"/>
    <property type="evidence" value="ECO:0007669"/>
    <property type="project" value="UniProtKB-SubCell"/>
</dbReference>
<dbReference type="HOGENOM" id="CLU_027081_1_0_1"/>
<evidence type="ECO:0000256" key="6">
    <source>
        <dbReference type="ARBA" id="ARBA00023132"/>
    </source>
</evidence>
<dbReference type="InParanoid" id="C4JPW5"/>
<dbReference type="OMA" id="KLPTHYH"/>
<dbReference type="Proteomes" id="UP000002058">
    <property type="component" value="Unassembled WGS sequence"/>
</dbReference>
<dbReference type="eggNOG" id="KOG0845">
    <property type="taxonomic scope" value="Eukaryota"/>
</dbReference>
<organism evidence="9 10">
    <name type="scientific">Uncinocarpus reesii (strain UAMH 1704)</name>
    <dbReference type="NCBI Taxonomy" id="336963"/>
    <lineage>
        <taxon>Eukaryota</taxon>
        <taxon>Fungi</taxon>
        <taxon>Dikarya</taxon>
        <taxon>Ascomycota</taxon>
        <taxon>Pezizomycotina</taxon>
        <taxon>Eurotiomycetes</taxon>
        <taxon>Eurotiomycetidae</taxon>
        <taxon>Onygenales</taxon>
        <taxon>Onygenaceae</taxon>
        <taxon>Uncinocarpus</taxon>
    </lineage>
</organism>
<feature type="compositionally biased region" description="Polar residues" evidence="8">
    <location>
        <begin position="159"/>
        <end position="172"/>
    </location>
</feature>
<keyword evidence="7" id="KW-0539">Nucleus</keyword>
<dbReference type="EMBL" id="CH476616">
    <property type="protein sequence ID" value="EEP79762.1"/>
    <property type="molecule type" value="Genomic_DNA"/>
</dbReference>
<evidence type="ECO:0008006" key="11">
    <source>
        <dbReference type="Google" id="ProtNLM"/>
    </source>
</evidence>
<comment type="subcellular location">
    <subcellularLocation>
        <location evidence="1">Nucleus</location>
        <location evidence="1">Nuclear pore complex</location>
    </subcellularLocation>
</comment>
<evidence type="ECO:0000256" key="5">
    <source>
        <dbReference type="ARBA" id="ARBA00023010"/>
    </source>
</evidence>
<dbReference type="GO" id="GO:0051028">
    <property type="term" value="P:mRNA transport"/>
    <property type="evidence" value="ECO:0007669"/>
    <property type="project" value="UniProtKB-KW"/>
</dbReference>
<sequence length="501" mass="51693">MFGARTSAPATGGLTVNTSSANALFGNNPNPTPTTSTTTGQNPSGAFGNLGSTTATSNAGGNLFGGLASTPAISSAPSAGLFSNTGSANTPTTSAAGLFGALGSSTAATAPQQSGNMFSGLGASTNASATGTTQAQQPGGLFGGGAGTQTKPTVGGSLFGQTPATSQAQTKPAFSLGGASTTGGGLFGATTAQPQQQQQQQQQGPTLSLFANQNSSAKQDQKAPGAPIVQGVKIDISNLLPTTKFESCADELKKEIETIDTYILNQIRMCNEVSDLLPTISAQGALIPNDVEFVQGKLDALQEALENDASGIDHARSLVKEDAENAKLAFRAIDTMLLPSQYQPAPGERWWSSTQQPQSISKHSLRTTFGMRRATLALPEDTEVDSTQDGPNNVVDYFSRRADEMDAVLGEYRKNLKEIEDHLHGVELSIQKQINDIASFRSKNGTPHKPASRVSQLASTLGDVETAILGVAGRLGGVKEEVQEVMLGPLGGHSGKIPNGW</sequence>
<evidence type="ECO:0000256" key="1">
    <source>
        <dbReference type="ARBA" id="ARBA00004567"/>
    </source>
</evidence>
<dbReference type="OrthoDB" id="2538017at2759"/>
<gene>
    <name evidence="9" type="ORF">UREG_04608</name>
</gene>
<reference evidence="10" key="1">
    <citation type="journal article" date="2009" name="Genome Res.">
        <title>Comparative genomic analyses of the human fungal pathogens Coccidioides and their relatives.</title>
        <authorList>
            <person name="Sharpton T.J."/>
            <person name="Stajich J.E."/>
            <person name="Rounsley S.D."/>
            <person name="Gardner M.J."/>
            <person name="Wortman J.R."/>
            <person name="Jordar V.S."/>
            <person name="Maiti R."/>
            <person name="Kodira C.D."/>
            <person name="Neafsey D.E."/>
            <person name="Zeng Q."/>
            <person name="Hung C.-Y."/>
            <person name="McMahan C."/>
            <person name="Muszewska A."/>
            <person name="Grynberg M."/>
            <person name="Mandel M.A."/>
            <person name="Kellner E.M."/>
            <person name="Barker B.M."/>
            <person name="Galgiani J.N."/>
            <person name="Orbach M.J."/>
            <person name="Kirkland T.N."/>
            <person name="Cole G.T."/>
            <person name="Henn M.R."/>
            <person name="Birren B.W."/>
            <person name="Taylor J.W."/>
        </authorList>
    </citation>
    <scope>NUCLEOTIDE SEQUENCE [LARGE SCALE GENOMIC DNA]</scope>
    <source>
        <strain evidence="10">UAMH 1704</strain>
    </source>
</reference>
<evidence type="ECO:0000256" key="3">
    <source>
        <dbReference type="ARBA" id="ARBA00022816"/>
    </source>
</evidence>
<keyword evidence="5" id="KW-0811">Translocation</keyword>
<dbReference type="GO" id="GO:0017056">
    <property type="term" value="F:structural constituent of nuclear pore"/>
    <property type="evidence" value="ECO:0007669"/>
    <property type="project" value="InterPro"/>
</dbReference>
<evidence type="ECO:0000256" key="7">
    <source>
        <dbReference type="ARBA" id="ARBA00023242"/>
    </source>
</evidence>
<keyword evidence="10" id="KW-1185">Reference proteome</keyword>
<keyword evidence="2" id="KW-0813">Transport</keyword>
<dbReference type="RefSeq" id="XP_002545091.1">
    <property type="nucleotide sequence ID" value="XM_002545045.1"/>
</dbReference>
<name>C4JPW5_UNCRE</name>
<dbReference type="STRING" id="336963.C4JPW5"/>
<evidence type="ECO:0000313" key="9">
    <source>
        <dbReference type="EMBL" id="EEP79762.1"/>
    </source>
</evidence>
<dbReference type="Pfam" id="PF21121">
    <property type="entry name" value="Nup49_C"/>
    <property type="match status" value="1"/>
</dbReference>
<feature type="region of interest" description="Disordered" evidence="8">
    <location>
        <begin position="158"/>
        <end position="205"/>
    </location>
</feature>
<evidence type="ECO:0000256" key="2">
    <source>
        <dbReference type="ARBA" id="ARBA00022448"/>
    </source>
</evidence>
<evidence type="ECO:0000256" key="8">
    <source>
        <dbReference type="SAM" id="MobiDB-lite"/>
    </source>
</evidence>
<dbReference type="PANTHER" id="PTHR13437:SF2">
    <property type="entry name" value="NUCLEOPORIN P58_P45"/>
    <property type="match status" value="1"/>
</dbReference>
<accession>C4JPW5</accession>
<dbReference type="VEuPathDB" id="FungiDB:UREG_04608"/>
<dbReference type="GO" id="GO:0008139">
    <property type="term" value="F:nuclear localization sequence binding"/>
    <property type="evidence" value="ECO:0007669"/>
    <property type="project" value="InterPro"/>
</dbReference>